<dbReference type="AlphaFoldDB" id="A0A8H7ITW7"/>
<reference evidence="2" key="2">
    <citation type="submission" date="2020-09" db="EMBL/GenBank/DDBJ databases">
        <title>Reference genome assembly for Australian Ascochyta lentis isolate Al4.</title>
        <authorList>
            <person name="Lee R.C."/>
            <person name="Farfan-Caceres L.M."/>
            <person name="Debler J.W."/>
            <person name="Williams A.H."/>
            <person name="Henares B.M."/>
        </authorList>
    </citation>
    <scope>NUCLEOTIDE SEQUENCE</scope>
    <source>
        <strain evidence="2">Al4</strain>
    </source>
</reference>
<reference evidence="2" key="1">
    <citation type="submission" date="2018-12" db="EMBL/GenBank/DDBJ databases">
        <authorList>
            <person name="Syme R.A."/>
            <person name="Farfan-Caceres L."/>
            <person name="Lichtenzveig J."/>
        </authorList>
    </citation>
    <scope>NUCLEOTIDE SEQUENCE</scope>
    <source>
        <strain evidence="2">Al4</strain>
    </source>
</reference>
<evidence type="ECO:0000313" key="2">
    <source>
        <dbReference type="EMBL" id="KAF9690647.1"/>
    </source>
</evidence>
<comment type="caution">
    <text evidence="2">The sequence shown here is derived from an EMBL/GenBank/DDBJ whole genome shotgun (WGS) entry which is preliminary data.</text>
</comment>
<protein>
    <submittedName>
        <fullName evidence="2">Uncharacterized protein</fullName>
    </submittedName>
</protein>
<dbReference type="EMBL" id="RZGK01000023">
    <property type="protein sequence ID" value="KAF9690647.1"/>
    <property type="molecule type" value="Genomic_DNA"/>
</dbReference>
<evidence type="ECO:0000313" key="3">
    <source>
        <dbReference type="Proteomes" id="UP000651452"/>
    </source>
</evidence>
<proteinExistence type="predicted"/>
<accession>A0A8H7ITW7</accession>
<dbReference type="Proteomes" id="UP000651452">
    <property type="component" value="Unassembled WGS sequence"/>
</dbReference>
<name>A0A8H7ITW7_9PLEO</name>
<gene>
    <name evidence="2" type="ORF">EKO04_011408</name>
</gene>
<sequence>MRLSARHRTLAHLKPPTTATYHPIYISHLGCWSLSKLDQLLVSEDELTLLRCKSGHGTAQANVTNTATHVLGESRAGATMMYPSTRHTSLTVTSGKALAAVPIAYGANDPEQEMAQDSARHFGRERKKVWGCACKALATSRRKGFGDQTVRRNPQHLEQGRGGENNIIEGMRVLSKLFRSGLLKRLRMRRRETLVRNTKSLPDGTQGGMRRRADGQEYQTTASNDTRGLPLLIRLSIHFERPLEAVGHFRKAEKLGLPGGG</sequence>
<feature type="region of interest" description="Disordered" evidence="1">
    <location>
        <begin position="195"/>
        <end position="223"/>
    </location>
</feature>
<evidence type="ECO:0000256" key="1">
    <source>
        <dbReference type="SAM" id="MobiDB-lite"/>
    </source>
</evidence>
<organism evidence="2 3">
    <name type="scientific">Ascochyta lentis</name>
    <dbReference type="NCBI Taxonomy" id="205686"/>
    <lineage>
        <taxon>Eukaryota</taxon>
        <taxon>Fungi</taxon>
        <taxon>Dikarya</taxon>
        <taxon>Ascomycota</taxon>
        <taxon>Pezizomycotina</taxon>
        <taxon>Dothideomycetes</taxon>
        <taxon>Pleosporomycetidae</taxon>
        <taxon>Pleosporales</taxon>
        <taxon>Pleosporineae</taxon>
        <taxon>Didymellaceae</taxon>
        <taxon>Ascochyta</taxon>
    </lineage>
</organism>
<keyword evidence="3" id="KW-1185">Reference proteome</keyword>